<reference evidence="2 3" key="1">
    <citation type="submission" date="2024-09" db="EMBL/GenBank/DDBJ databases">
        <title>A chromosome-level genome assembly of Gray's grenadier anchovy, Coilia grayii.</title>
        <authorList>
            <person name="Fu Z."/>
        </authorList>
    </citation>
    <scope>NUCLEOTIDE SEQUENCE [LARGE SCALE GENOMIC DNA]</scope>
    <source>
        <strain evidence="2">G4</strain>
        <tissue evidence="2">Muscle</tissue>
    </source>
</reference>
<keyword evidence="1" id="KW-0472">Membrane</keyword>
<feature type="transmembrane region" description="Helical" evidence="1">
    <location>
        <begin position="21"/>
        <end position="46"/>
    </location>
</feature>
<sequence>MTGHVKSIGTHYQKRQFSVTFCPQTVISKLLVVAIPIAEVVIGSLYLKSCPAQKFIPIYLVVMGVFTLSLTLLSCLPCTQEPEDGGQTALSNLCTAWNSIVSLFLFCWFIAGNVWIYSKYQPNYDDPSAAEYCHRTLYLFAFWTTSLVYILIGGFFVIGCCALICMAMCGKLHGFGYGRHEDV</sequence>
<protein>
    <submittedName>
        <fullName evidence="2">Uncharacterized protein</fullName>
    </submittedName>
</protein>
<keyword evidence="3" id="KW-1185">Reference proteome</keyword>
<dbReference type="Proteomes" id="UP001591681">
    <property type="component" value="Unassembled WGS sequence"/>
</dbReference>
<keyword evidence="1" id="KW-1133">Transmembrane helix</keyword>
<evidence type="ECO:0000256" key="1">
    <source>
        <dbReference type="SAM" id="Phobius"/>
    </source>
</evidence>
<comment type="caution">
    <text evidence="2">The sequence shown here is derived from an EMBL/GenBank/DDBJ whole genome shotgun (WGS) entry which is preliminary data.</text>
</comment>
<feature type="transmembrane region" description="Helical" evidence="1">
    <location>
        <begin position="58"/>
        <end position="76"/>
    </location>
</feature>
<proteinExistence type="predicted"/>
<feature type="transmembrane region" description="Helical" evidence="1">
    <location>
        <begin position="96"/>
        <end position="117"/>
    </location>
</feature>
<feature type="transmembrane region" description="Helical" evidence="1">
    <location>
        <begin position="137"/>
        <end position="169"/>
    </location>
</feature>
<dbReference type="InterPro" id="IPR040350">
    <property type="entry name" value="TMEM272"/>
</dbReference>
<gene>
    <name evidence="2" type="ORF">ACEWY4_009948</name>
</gene>
<evidence type="ECO:0000313" key="3">
    <source>
        <dbReference type="Proteomes" id="UP001591681"/>
    </source>
</evidence>
<keyword evidence="1" id="KW-0812">Transmembrane</keyword>
<dbReference type="PANTHER" id="PTHR33444">
    <property type="entry name" value="SI:DKEY-19B23.12-RELATED"/>
    <property type="match status" value="1"/>
</dbReference>
<accession>A0ABD1K818</accession>
<name>A0ABD1K818_9TELE</name>
<evidence type="ECO:0000313" key="2">
    <source>
        <dbReference type="EMBL" id="KAL2095229.1"/>
    </source>
</evidence>
<dbReference type="EMBL" id="JBHFQA010000008">
    <property type="protein sequence ID" value="KAL2095229.1"/>
    <property type="molecule type" value="Genomic_DNA"/>
</dbReference>
<organism evidence="2 3">
    <name type="scientific">Coilia grayii</name>
    <name type="common">Gray's grenadier anchovy</name>
    <dbReference type="NCBI Taxonomy" id="363190"/>
    <lineage>
        <taxon>Eukaryota</taxon>
        <taxon>Metazoa</taxon>
        <taxon>Chordata</taxon>
        <taxon>Craniata</taxon>
        <taxon>Vertebrata</taxon>
        <taxon>Euteleostomi</taxon>
        <taxon>Actinopterygii</taxon>
        <taxon>Neopterygii</taxon>
        <taxon>Teleostei</taxon>
        <taxon>Clupei</taxon>
        <taxon>Clupeiformes</taxon>
        <taxon>Clupeoidei</taxon>
        <taxon>Engraulidae</taxon>
        <taxon>Coilinae</taxon>
        <taxon>Coilia</taxon>
    </lineage>
</organism>
<dbReference type="AlphaFoldDB" id="A0ABD1K818"/>
<dbReference type="PANTHER" id="PTHR33444:SF2">
    <property type="entry name" value="MARVEL DOMAIN-CONTAINING PROTEIN"/>
    <property type="match status" value="1"/>
</dbReference>